<feature type="transmembrane region" description="Helical" evidence="7">
    <location>
        <begin position="564"/>
        <end position="583"/>
    </location>
</feature>
<dbReference type="AlphaFoldDB" id="A0A4S4MRH3"/>
<evidence type="ECO:0000256" key="4">
    <source>
        <dbReference type="ARBA" id="ARBA00022989"/>
    </source>
</evidence>
<dbReference type="Pfam" id="PF07690">
    <property type="entry name" value="MFS_1"/>
    <property type="match status" value="1"/>
</dbReference>
<keyword evidence="2" id="KW-0813">Transport</keyword>
<gene>
    <name evidence="9" type="ORF">EUX98_g5491</name>
</gene>
<dbReference type="OrthoDB" id="5595379at2759"/>
<evidence type="ECO:0000313" key="9">
    <source>
        <dbReference type="EMBL" id="THH28712.1"/>
    </source>
</evidence>
<feature type="compositionally biased region" description="Low complexity" evidence="6">
    <location>
        <begin position="157"/>
        <end position="171"/>
    </location>
</feature>
<dbReference type="PANTHER" id="PTHR23504">
    <property type="entry name" value="MAJOR FACILITATOR SUPERFAMILY DOMAIN-CONTAINING PROTEIN 10"/>
    <property type="match status" value="1"/>
</dbReference>
<reference evidence="9 10" key="1">
    <citation type="submission" date="2019-02" db="EMBL/GenBank/DDBJ databases">
        <title>Genome sequencing of the rare red list fungi Antrodiella citrinella (Flaviporus citrinellus).</title>
        <authorList>
            <person name="Buettner E."/>
            <person name="Kellner H."/>
        </authorList>
    </citation>
    <scope>NUCLEOTIDE SEQUENCE [LARGE SCALE GENOMIC DNA]</scope>
    <source>
        <strain evidence="9 10">DSM 108506</strain>
    </source>
</reference>
<evidence type="ECO:0000313" key="10">
    <source>
        <dbReference type="Proteomes" id="UP000308730"/>
    </source>
</evidence>
<dbReference type="Gene3D" id="1.20.1250.20">
    <property type="entry name" value="MFS general substrate transporter like domains"/>
    <property type="match status" value="1"/>
</dbReference>
<dbReference type="InterPro" id="IPR011701">
    <property type="entry name" value="MFS"/>
</dbReference>
<organism evidence="9 10">
    <name type="scientific">Antrodiella citrinella</name>
    <dbReference type="NCBI Taxonomy" id="2447956"/>
    <lineage>
        <taxon>Eukaryota</taxon>
        <taxon>Fungi</taxon>
        <taxon>Dikarya</taxon>
        <taxon>Basidiomycota</taxon>
        <taxon>Agaricomycotina</taxon>
        <taxon>Agaricomycetes</taxon>
        <taxon>Polyporales</taxon>
        <taxon>Steccherinaceae</taxon>
        <taxon>Antrodiella</taxon>
    </lineage>
</organism>
<evidence type="ECO:0000256" key="3">
    <source>
        <dbReference type="ARBA" id="ARBA00022692"/>
    </source>
</evidence>
<comment type="subcellular location">
    <subcellularLocation>
        <location evidence="1">Membrane</location>
        <topology evidence="1">Multi-pass membrane protein</topology>
    </subcellularLocation>
</comment>
<dbReference type="Proteomes" id="UP000308730">
    <property type="component" value="Unassembled WGS sequence"/>
</dbReference>
<feature type="transmembrane region" description="Helical" evidence="7">
    <location>
        <begin position="446"/>
        <end position="469"/>
    </location>
</feature>
<dbReference type="PANTHER" id="PTHR23504:SF15">
    <property type="entry name" value="MAJOR FACILITATOR SUPERFAMILY (MFS) PROFILE DOMAIN-CONTAINING PROTEIN"/>
    <property type="match status" value="1"/>
</dbReference>
<evidence type="ECO:0000256" key="7">
    <source>
        <dbReference type="SAM" id="Phobius"/>
    </source>
</evidence>
<comment type="caution">
    <text evidence="9">The sequence shown here is derived from an EMBL/GenBank/DDBJ whole genome shotgun (WGS) entry which is preliminary data.</text>
</comment>
<feature type="region of interest" description="Disordered" evidence="6">
    <location>
        <begin position="157"/>
        <end position="253"/>
    </location>
</feature>
<feature type="compositionally biased region" description="Low complexity" evidence="6">
    <location>
        <begin position="206"/>
        <end position="221"/>
    </location>
</feature>
<feature type="domain" description="Major facilitator superfamily (MFS) profile" evidence="8">
    <location>
        <begin position="522"/>
        <end position="669"/>
    </location>
</feature>
<accession>A0A4S4MRH3</accession>
<evidence type="ECO:0000256" key="1">
    <source>
        <dbReference type="ARBA" id="ARBA00004141"/>
    </source>
</evidence>
<evidence type="ECO:0000256" key="6">
    <source>
        <dbReference type="SAM" id="MobiDB-lite"/>
    </source>
</evidence>
<evidence type="ECO:0000259" key="8">
    <source>
        <dbReference type="PROSITE" id="PS50850"/>
    </source>
</evidence>
<evidence type="ECO:0000256" key="2">
    <source>
        <dbReference type="ARBA" id="ARBA00022448"/>
    </source>
</evidence>
<dbReference type="InterPro" id="IPR020846">
    <property type="entry name" value="MFS_dom"/>
</dbReference>
<name>A0A4S4MRH3_9APHY</name>
<keyword evidence="3 7" id="KW-0812">Transmembrane</keyword>
<evidence type="ECO:0000256" key="5">
    <source>
        <dbReference type="ARBA" id="ARBA00023136"/>
    </source>
</evidence>
<proteinExistence type="predicted"/>
<keyword evidence="5 7" id="KW-0472">Membrane</keyword>
<dbReference type="EMBL" id="SGPM01000162">
    <property type="protein sequence ID" value="THH28712.1"/>
    <property type="molecule type" value="Genomic_DNA"/>
</dbReference>
<feature type="transmembrane region" description="Helical" evidence="7">
    <location>
        <begin position="523"/>
        <end position="544"/>
    </location>
</feature>
<feature type="transmembrane region" description="Helical" evidence="7">
    <location>
        <begin position="595"/>
        <end position="613"/>
    </location>
</feature>
<dbReference type="PROSITE" id="PS50850">
    <property type="entry name" value="MFS"/>
    <property type="match status" value="1"/>
</dbReference>
<protein>
    <recommendedName>
        <fullName evidence="8">Major facilitator superfamily (MFS) profile domain-containing protein</fullName>
    </recommendedName>
</protein>
<sequence>MDHIPTPFPCVSHSESLLNDPWLHLADINSLMARQSEPFTSLLTVDALLNLSASSLLAADAFLNLVASPNSPFVHGTQNHYIPHFASPPSNCYDKEHALLTPIQALFSSAGEYWEGINPVSPILRTSSPTTGIQQNTNPGSACTRCTDATRLAGLSPLSPVPSLSNSSSVSHPDTIPFAPSTSSAPQPLARAPSPDWEPLGGFQIASASSHGAAAAEKAFSPPSSTRKRVKRPHVDAPGPMKRRRLSTDTTATANDTDADVVFPRRTFPSYVALDDQFSLLYRKFPVCSYTRRGKRGVSPHHSLDPLFSLAYMISYHMIHMHCIMPASGRPFSPPVDFRTIKCDNVGKNKKTHLRQGKCHKWHKWKHAHSCHRGSRIPGEADDFVEADVLRAALTGELDDDLDEDEEEENGAYVYILLYYPTAILSRPVQFSDLVRLLCFCFSSSMIIIGLALAFVVALVLLILSLRYISFPYTYRLSPYPITKTYVCIYTGPLAHYGLRNDDHEERQVLAPRRNITLPKVQIAVLLIAYFAQPVAITIIYPFIPKLVMELHLVDGDTSKVGYYSGLFDALPLLSEAIVVLYWTRFSDIYGRRRVLLCGAAGLACSLTCFGLSKTLVTLVLSRTLQGAMDANTATIKTMLGEIADGDEAVMARLFSLLPIVWASGSTLA</sequence>
<dbReference type="GO" id="GO:0016020">
    <property type="term" value="C:membrane"/>
    <property type="evidence" value="ECO:0007669"/>
    <property type="project" value="UniProtKB-SubCell"/>
</dbReference>
<keyword evidence="4 7" id="KW-1133">Transmembrane helix</keyword>
<dbReference type="SUPFAM" id="SSF103473">
    <property type="entry name" value="MFS general substrate transporter"/>
    <property type="match status" value="1"/>
</dbReference>
<dbReference type="GO" id="GO:0022857">
    <property type="term" value="F:transmembrane transporter activity"/>
    <property type="evidence" value="ECO:0007669"/>
    <property type="project" value="InterPro"/>
</dbReference>
<dbReference type="InterPro" id="IPR036259">
    <property type="entry name" value="MFS_trans_sf"/>
</dbReference>
<keyword evidence="10" id="KW-1185">Reference proteome</keyword>